<feature type="region of interest" description="Disordered" evidence="2">
    <location>
        <begin position="176"/>
        <end position="200"/>
    </location>
</feature>
<sequence>MSHEGDTDDDVDFDAVFDAHFFSVPTTLPPASVAVPSSRGSRTDYNPFDDDEAGLTGASVDTIPRASLAPAKEVVLAPVNPFDHLSSNVDPALPELPVKSTSLALHEIDAFDLSTSNTTANPPTRRHTTLPARDRSVKPASPPRPEGSQTAESLIADEKDGWTHLANSNIILDTVPEEASPSPTNLRGARKSVPVGGVKSLGEPQRRALWQTLHSSEGVAALSIAPVKRVSFPLSHIVHDPPRKTGEDPTLLHTLDQKLASFASYLGETKTLKAELEAAHLAAAAYEAKVQALEATVATMAAQEVELRQYISALEAKVESAATATDALEQQRNCLAEQRDHWTIQLRNLGCRTLRRFLRQSEGSAVQTCWRRWQSHTHRLLQQRALATSKVAMILLGHAEKRHQLDRGLHCLRSSGQLQAGEHRAAMATTMVGEYRRYARETSLRCLLLMLETYQGSWRERALQQGFRRWHTTVTVVASMGKRRGDAIHRLARWHQLRCNDTTRRALHRWHHVAQFHELSAAVVAAARREAELREAKEYVFDLSRQKAKVEETARVLASEVRDARDTIVQLQGELTLNKHGFVAYVVRRLDCDTGVRPWLRRWQDAVALSKATRALDARVVNLEAALDDQTKFAKSLDQYNKVLQADVERFQFVTHDTRIAVEALTKKLLREESRARDAAVTAEALSARIAALTVVGSTSSWALPEALVLVGKELVVDRLTTLFSIHADAPQHEAWTPQMSFDSCYELVQSTLAASTPVTDTLDVLAHLASFFPDPPLTLPVFVHGLHEFLGQMLQQAHGATLQARLEGFWRLLLTTDDRMETPTGSWAKKNQLSDDILQNQEKLLAVLEHETAVVERAVLEKASLKHTYPGDAAPVEPDEDAMAWLDLPQVRDLIAAYQAPLVALYAKYATHHCNSLPLPAPHWSPLERQLHLALQATQPHAVTMHLQGALKLFEDLKIVPAVFAPDVIAGIFAQVTVLERPGDDKVLSCYGFVKLFGACILHTYMGRPSPMSIREKLHTFFFELDLHRLPLGAANGFRNPKPCYVGPEVEAVLWPLFDYFATGGDRPSTNDEPRISLTLAKFCRFMTEIAGVDKDVCRADGELMFRKAVRVSRGGALSSRMVFDEFYLGIYYMHQLRDTTRRYDSPGEALQEWMAQL</sequence>
<name>A0A1V9Z2X2_ACHHY</name>
<keyword evidence="4" id="KW-1185">Reference proteome</keyword>
<feature type="region of interest" description="Disordered" evidence="2">
    <location>
        <begin position="33"/>
        <end position="57"/>
    </location>
</feature>
<dbReference type="OrthoDB" id="73323at2759"/>
<comment type="caution">
    <text evidence="3">The sequence shown here is derived from an EMBL/GenBank/DDBJ whole genome shotgun (WGS) entry which is preliminary data.</text>
</comment>
<dbReference type="Proteomes" id="UP000243579">
    <property type="component" value="Unassembled WGS sequence"/>
</dbReference>
<feature type="region of interest" description="Disordered" evidence="2">
    <location>
        <begin position="114"/>
        <end position="152"/>
    </location>
</feature>
<evidence type="ECO:0000256" key="1">
    <source>
        <dbReference type="SAM" id="Coils"/>
    </source>
</evidence>
<feature type="coiled-coil region" evidence="1">
    <location>
        <begin position="276"/>
        <end position="331"/>
    </location>
</feature>
<proteinExistence type="predicted"/>
<evidence type="ECO:0000256" key="2">
    <source>
        <dbReference type="SAM" id="MobiDB-lite"/>
    </source>
</evidence>
<dbReference type="EMBL" id="JNBR01000464">
    <property type="protein sequence ID" value="OQR92353.1"/>
    <property type="molecule type" value="Genomic_DNA"/>
</dbReference>
<evidence type="ECO:0000313" key="3">
    <source>
        <dbReference type="EMBL" id="OQR92353.1"/>
    </source>
</evidence>
<protein>
    <submittedName>
        <fullName evidence="3">Uncharacterized protein</fullName>
    </submittedName>
</protein>
<keyword evidence="1" id="KW-0175">Coiled coil</keyword>
<dbReference type="STRING" id="1202772.A0A1V9Z2X2"/>
<reference evidence="3 4" key="1">
    <citation type="journal article" date="2014" name="Genome Biol. Evol.">
        <title>The secreted proteins of Achlya hypogyna and Thraustotheca clavata identify the ancestral oomycete secretome and reveal gene acquisitions by horizontal gene transfer.</title>
        <authorList>
            <person name="Misner I."/>
            <person name="Blouin N."/>
            <person name="Leonard G."/>
            <person name="Richards T.A."/>
            <person name="Lane C.E."/>
        </authorList>
    </citation>
    <scope>NUCLEOTIDE SEQUENCE [LARGE SCALE GENOMIC DNA]</scope>
    <source>
        <strain evidence="3 4">ATCC 48635</strain>
    </source>
</reference>
<accession>A0A1V9Z2X2</accession>
<gene>
    <name evidence="3" type="ORF">ACHHYP_03795</name>
</gene>
<organism evidence="3 4">
    <name type="scientific">Achlya hypogyna</name>
    <name type="common">Oomycete</name>
    <name type="synonym">Protoachlya hypogyna</name>
    <dbReference type="NCBI Taxonomy" id="1202772"/>
    <lineage>
        <taxon>Eukaryota</taxon>
        <taxon>Sar</taxon>
        <taxon>Stramenopiles</taxon>
        <taxon>Oomycota</taxon>
        <taxon>Saprolegniomycetes</taxon>
        <taxon>Saprolegniales</taxon>
        <taxon>Achlyaceae</taxon>
        <taxon>Achlya</taxon>
    </lineage>
</organism>
<dbReference type="AlphaFoldDB" id="A0A1V9Z2X2"/>
<evidence type="ECO:0000313" key="4">
    <source>
        <dbReference type="Proteomes" id="UP000243579"/>
    </source>
</evidence>